<organism evidence="7 9">
    <name type="scientific">Schizosaccharomyces japonicus (strain yFS275 / FY16936)</name>
    <name type="common">Fission yeast</name>
    <dbReference type="NCBI Taxonomy" id="402676"/>
    <lineage>
        <taxon>Eukaryota</taxon>
        <taxon>Fungi</taxon>
        <taxon>Dikarya</taxon>
        <taxon>Ascomycota</taxon>
        <taxon>Taphrinomycotina</taxon>
        <taxon>Schizosaccharomycetes</taxon>
        <taxon>Schizosaccharomycetales</taxon>
        <taxon>Schizosaccharomycetaceae</taxon>
        <taxon>Schizosaccharomyces</taxon>
    </lineage>
</organism>
<comment type="subcellular location">
    <subcellularLocation>
        <location evidence="1">Cytoplasm</location>
        <location evidence="1">Cytoskeleton</location>
        <location evidence="1">Microtubule organizing center</location>
        <location evidence="1">Spindle pole body</location>
    </subcellularLocation>
</comment>
<feature type="domain" description="TOG" evidence="6">
    <location>
        <begin position="295"/>
        <end position="527"/>
    </location>
</feature>
<evidence type="ECO:0000256" key="4">
    <source>
        <dbReference type="SAM" id="Coils"/>
    </source>
</evidence>
<dbReference type="GO" id="GO:1990537">
    <property type="term" value="C:mitotic spindle polar microtubule"/>
    <property type="evidence" value="ECO:0007669"/>
    <property type="project" value="EnsemblFungi"/>
</dbReference>
<gene>
    <name evidence="8" type="primary">dis1</name>
    <name evidence="7" type="ORF">SJAG_02624</name>
</gene>
<evidence type="ECO:0000256" key="2">
    <source>
        <dbReference type="ARBA" id="ARBA00022490"/>
    </source>
</evidence>
<dbReference type="InterPro" id="IPR011989">
    <property type="entry name" value="ARM-like"/>
</dbReference>
<dbReference type="InterPro" id="IPR016024">
    <property type="entry name" value="ARM-type_fold"/>
</dbReference>
<dbReference type="GO" id="GO:0000922">
    <property type="term" value="C:spindle pole"/>
    <property type="evidence" value="ECO:0000318"/>
    <property type="project" value="GO_Central"/>
</dbReference>
<feature type="domain" description="TOG" evidence="6">
    <location>
        <begin position="7"/>
        <end position="231"/>
    </location>
</feature>
<reference evidence="7 9" key="1">
    <citation type="journal article" date="2011" name="Science">
        <title>Comparative functional genomics of the fission yeasts.</title>
        <authorList>
            <person name="Rhind N."/>
            <person name="Chen Z."/>
            <person name="Yassour M."/>
            <person name="Thompson D.A."/>
            <person name="Haas B.J."/>
            <person name="Habib N."/>
            <person name="Wapinski I."/>
            <person name="Roy S."/>
            <person name="Lin M.F."/>
            <person name="Heiman D.I."/>
            <person name="Young S.K."/>
            <person name="Furuya K."/>
            <person name="Guo Y."/>
            <person name="Pidoux A."/>
            <person name="Chen H.M."/>
            <person name="Robbertse B."/>
            <person name="Goldberg J.M."/>
            <person name="Aoki K."/>
            <person name="Bayne E.H."/>
            <person name="Berlin A.M."/>
            <person name="Desjardins C.A."/>
            <person name="Dobbs E."/>
            <person name="Dukaj L."/>
            <person name="Fan L."/>
            <person name="FitzGerald M.G."/>
            <person name="French C."/>
            <person name="Gujja S."/>
            <person name="Hansen K."/>
            <person name="Keifenheim D."/>
            <person name="Levin J.Z."/>
            <person name="Mosher R.A."/>
            <person name="Mueller C.A."/>
            <person name="Pfiffner J."/>
            <person name="Priest M."/>
            <person name="Russ C."/>
            <person name="Smialowska A."/>
            <person name="Swoboda P."/>
            <person name="Sykes S.M."/>
            <person name="Vaughn M."/>
            <person name="Vengrova S."/>
            <person name="Yoder R."/>
            <person name="Zeng Q."/>
            <person name="Allshire R."/>
            <person name="Baulcombe D."/>
            <person name="Birren B.W."/>
            <person name="Brown W."/>
            <person name="Ekwall K."/>
            <person name="Kellis M."/>
            <person name="Leatherwood J."/>
            <person name="Levin H."/>
            <person name="Margalit H."/>
            <person name="Martienssen R."/>
            <person name="Nieduszynski C.A."/>
            <person name="Spatafora J.W."/>
            <person name="Friedman N."/>
            <person name="Dalgaard J.Z."/>
            <person name="Baumann P."/>
            <person name="Niki H."/>
            <person name="Regev A."/>
            <person name="Nusbaum C."/>
        </authorList>
    </citation>
    <scope>NUCLEOTIDE SEQUENCE [LARGE SCALE GENOMIC DNA]</scope>
    <source>
        <strain evidence="9">yFS275 / FY16936</strain>
    </source>
</reference>
<feature type="compositionally biased region" description="Polar residues" evidence="5">
    <location>
        <begin position="253"/>
        <end position="286"/>
    </location>
</feature>
<feature type="compositionally biased region" description="Basic and acidic residues" evidence="5">
    <location>
        <begin position="825"/>
        <end position="839"/>
    </location>
</feature>
<evidence type="ECO:0000256" key="3">
    <source>
        <dbReference type="ARBA" id="ARBA00023212"/>
    </source>
</evidence>
<dbReference type="InterPro" id="IPR048491">
    <property type="entry name" value="XMAP215_CLASP_TOG"/>
</dbReference>
<dbReference type="GO" id="GO:0170060">
    <property type="term" value="F:microtubule destabilizing activity"/>
    <property type="evidence" value="ECO:0007669"/>
    <property type="project" value="EnsemblFungi"/>
</dbReference>
<feature type="coiled-coil region" evidence="4">
    <location>
        <begin position="668"/>
        <end position="695"/>
    </location>
</feature>
<dbReference type="GO" id="GO:0007019">
    <property type="term" value="P:microtubule depolymerization"/>
    <property type="evidence" value="ECO:0007669"/>
    <property type="project" value="EnsemblFungi"/>
</dbReference>
<dbReference type="GO" id="GO:0000776">
    <property type="term" value="C:kinetochore"/>
    <property type="evidence" value="ECO:0000318"/>
    <property type="project" value="GO_Central"/>
</dbReference>
<evidence type="ECO:0000313" key="7">
    <source>
        <dbReference type="EMBL" id="EEB07536.1"/>
    </source>
</evidence>
<evidence type="ECO:0000256" key="1">
    <source>
        <dbReference type="ARBA" id="ARBA00004317"/>
    </source>
</evidence>
<evidence type="ECO:0000313" key="8">
    <source>
        <dbReference type="JaponicusDB" id="SJAG_02624"/>
    </source>
</evidence>
<dbReference type="GO" id="GO:0051010">
    <property type="term" value="F:microtubule plus-end binding"/>
    <property type="evidence" value="ECO:0007669"/>
    <property type="project" value="InterPro"/>
</dbReference>
<dbReference type="HOGENOM" id="CLU_008401_1_0_1"/>
<dbReference type="EMBL" id="KE651166">
    <property type="protein sequence ID" value="EEB07536.1"/>
    <property type="molecule type" value="Genomic_DNA"/>
</dbReference>
<dbReference type="GO" id="GO:0001578">
    <property type="term" value="P:microtubule bundle formation"/>
    <property type="evidence" value="ECO:0007669"/>
    <property type="project" value="EnsemblFungi"/>
</dbReference>
<dbReference type="GO" id="GO:0097431">
    <property type="term" value="C:mitotic spindle pole"/>
    <property type="evidence" value="ECO:0007669"/>
    <property type="project" value="EnsemblFungi"/>
</dbReference>
<dbReference type="Gene3D" id="1.25.10.10">
    <property type="entry name" value="Leucine-rich Repeat Variant"/>
    <property type="match status" value="2"/>
</dbReference>
<dbReference type="InterPro" id="IPR034085">
    <property type="entry name" value="TOG"/>
</dbReference>
<dbReference type="GO" id="GO:0051315">
    <property type="term" value="P:attachment of mitotic spindle microtubules to kinetochore"/>
    <property type="evidence" value="ECO:0007669"/>
    <property type="project" value="EnsemblFungi"/>
</dbReference>
<dbReference type="SMART" id="SM01349">
    <property type="entry name" value="TOG"/>
    <property type="match status" value="2"/>
</dbReference>
<proteinExistence type="predicted"/>
<feature type="region of interest" description="Disordered" evidence="5">
    <location>
        <begin position="766"/>
        <end position="785"/>
    </location>
</feature>
<dbReference type="AlphaFoldDB" id="B6K0R5"/>
<dbReference type="JaponicusDB" id="SJAG_02624">
    <property type="gene designation" value="dis1"/>
</dbReference>
<dbReference type="GO" id="GO:0030951">
    <property type="term" value="P:establishment or maintenance of microtubule cytoskeleton polarity"/>
    <property type="evidence" value="ECO:0000318"/>
    <property type="project" value="GO_Central"/>
</dbReference>
<feature type="coiled-coil region" evidence="4">
    <location>
        <begin position="729"/>
        <end position="756"/>
    </location>
</feature>
<dbReference type="GO" id="GO:0061863">
    <property type="term" value="F:microtubule plus end polymerase"/>
    <property type="evidence" value="ECO:0000318"/>
    <property type="project" value="GO_Central"/>
</dbReference>
<dbReference type="VEuPathDB" id="FungiDB:SJAG_02624"/>
<feature type="compositionally biased region" description="Polar residues" evidence="5">
    <location>
        <begin position="566"/>
        <end position="604"/>
    </location>
</feature>
<dbReference type="GO" id="GO:0005881">
    <property type="term" value="C:cytoplasmic microtubule"/>
    <property type="evidence" value="ECO:0007669"/>
    <property type="project" value="EnsemblFungi"/>
</dbReference>
<dbReference type="Proteomes" id="UP000001744">
    <property type="component" value="Unassembled WGS sequence"/>
</dbReference>
<dbReference type="GO" id="GO:0007052">
    <property type="term" value="P:mitotic spindle organization"/>
    <property type="evidence" value="ECO:0000318"/>
    <property type="project" value="GO_Central"/>
</dbReference>
<dbReference type="OMA" id="VKHPKQA"/>
<dbReference type="GO" id="GO:0000022">
    <property type="term" value="P:mitotic spindle elongation"/>
    <property type="evidence" value="ECO:0007669"/>
    <property type="project" value="EnsemblFungi"/>
</dbReference>
<dbReference type="GO" id="GO:1990571">
    <property type="term" value="P:meiotic centromere clustering"/>
    <property type="evidence" value="ECO:0007669"/>
    <property type="project" value="EnsemblFungi"/>
</dbReference>
<keyword evidence="2" id="KW-0963">Cytoplasm</keyword>
<dbReference type="GO" id="GO:0008017">
    <property type="term" value="F:microtubule binding"/>
    <property type="evidence" value="ECO:0000318"/>
    <property type="project" value="GO_Central"/>
</dbReference>
<dbReference type="eggNOG" id="KOG1820">
    <property type="taxonomic scope" value="Eukaryota"/>
</dbReference>
<protein>
    <submittedName>
        <fullName evidence="7">Microtubule-associated protein Dis1</fullName>
    </submittedName>
</protein>
<accession>B6K0R5</accession>
<dbReference type="STRING" id="402676.B6K0R5"/>
<keyword evidence="4" id="KW-0175">Coiled coil</keyword>
<feature type="region of interest" description="Disordered" evidence="5">
    <location>
        <begin position="229"/>
        <end position="286"/>
    </location>
</feature>
<dbReference type="GO" id="GO:0046785">
    <property type="term" value="P:microtubule polymerization"/>
    <property type="evidence" value="ECO:0000318"/>
    <property type="project" value="GO_Central"/>
</dbReference>
<dbReference type="Pfam" id="PF21041">
    <property type="entry name" value="XMAP215_CLASP_TOG"/>
    <property type="match status" value="2"/>
</dbReference>
<dbReference type="RefSeq" id="XP_002173829.1">
    <property type="nucleotide sequence ID" value="XM_002173793.2"/>
</dbReference>
<evidence type="ECO:0000256" key="5">
    <source>
        <dbReference type="SAM" id="MobiDB-lite"/>
    </source>
</evidence>
<dbReference type="GO" id="GO:0044732">
    <property type="term" value="C:mitotic spindle pole body"/>
    <property type="evidence" value="ECO:0007669"/>
    <property type="project" value="EnsemblFungi"/>
</dbReference>
<dbReference type="FunFam" id="1.25.10.10:FF:000019">
    <property type="entry name" value="Cytoskeleton-associated protein 5"/>
    <property type="match status" value="1"/>
</dbReference>
<evidence type="ECO:0000313" key="9">
    <source>
        <dbReference type="Proteomes" id="UP000001744"/>
    </source>
</evidence>
<dbReference type="InterPro" id="IPR045110">
    <property type="entry name" value="XMAP215"/>
</dbReference>
<sequence>MNFDDPDFDVETLLSDRSWKVRLESFEKLNDAFQSSSSEDERCFFQWFREPNLWKLGLCDNNVSVQEAAIQALHSFLLHSGRKGFMTSKPITIPCILEKCLPSTRPNTRSVSQGVLFLYAENGFGDIVFEGLLSSSQVRHPKQSLAAIKVLSAFIEQNGVPQSQKTALLGSLPGLLTNSDKNIRQAAASLSIAVYKTLGDIVKTAIFPSLKPIQVSELEQQFQKASINISLPEQTKPKKQTKSNEIHRHSRKPSLNTRAPLPTLQTSPNSFSSKSAEQSTPSSPVKTKAASTFSEFPINLNDKLAEGFFTNLNQPKWKDRKMALDQLYELCSKNQLDCDANYGDIMRSLAKCLKDANIAVVSMAAKCVATLASALGNFFIPYKSIILPAVLDRFKERKTSIVAALSKASDAIFQSCGLNEVLDDEVFGYLQHKNPQVRAETLAFISRCLTASSSCPTRACLESLCAASLNLVNDTSESVRIATYGLLAVLMKMFGEPILNKYLPGLEPKKLSRVIDLSEDVEVNAHPSQPKPKLPRVASPYTKSQESRDISLSLKVKPSVILPRSPHTQGLNQKASPVTSGKSTPTTQFSAGSRSVTTPVPARTNNLSLKTRPVSLLKVPQSAIRSSSLKSGSSRLSIIPSRNEVQERDSDRQAHLSTLRSVTTATDAEKEELEMLRTEKAVREVRQNEDAMERERLLREINTLQFRNSELREGLLNSQAIISQRDLEITDLKKEMSKLNTRLQQVLLELEKKQSDDCSMEVDVSANTPEVKPQAKESGVRLQPSHLRLPSISSLTSRRSSIYPRFTSYSPKETTSWSENGDISSRLREGIQRMKREGP</sequence>
<dbReference type="OrthoDB" id="205662at2759"/>
<feature type="compositionally biased region" description="Polar residues" evidence="5">
    <location>
        <begin position="807"/>
        <end position="823"/>
    </location>
</feature>
<feature type="region of interest" description="Disordered" evidence="5">
    <location>
        <begin position="803"/>
        <end position="839"/>
    </location>
</feature>
<dbReference type="PANTHER" id="PTHR12609">
    <property type="entry name" value="MICROTUBULE ASSOCIATED PROTEIN XMAP215"/>
    <property type="match status" value="1"/>
</dbReference>
<name>B6K0R5_SCHJY</name>
<feature type="region of interest" description="Disordered" evidence="5">
    <location>
        <begin position="523"/>
        <end position="604"/>
    </location>
</feature>
<keyword evidence="3" id="KW-0206">Cytoskeleton</keyword>
<keyword evidence="9" id="KW-1185">Reference proteome</keyword>
<dbReference type="GO" id="GO:0099070">
    <property type="term" value="C:static microtubule bundle"/>
    <property type="evidence" value="ECO:0007669"/>
    <property type="project" value="EnsemblFungi"/>
</dbReference>
<evidence type="ECO:0000259" key="6">
    <source>
        <dbReference type="SMART" id="SM01349"/>
    </source>
</evidence>
<dbReference type="GO" id="GO:0005816">
    <property type="term" value="C:spindle pole body"/>
    <property type="evidence" value="ECO:0000318"/>
    <property type="project" value="GO_Central"/>
</dbReference>
<dbReference type="GeneID" id="7047733"/>
<dbReference type="SUPFAM" id="SSF48371">
    <property type="entry name" value="ARM repeat"/>
    <property type="match status" value="1"/>
</dbReference>